<dbReference type="EMBL" id="WUBI01000002">
    <property type="protein sequence ID" value="MWV44926.1"/>
    <property type="molecule type" value="Genomic_DNA"/>
</dbReference>
<comment type="caution">
    <text evidence="1">The sequence shown here is derived from an EMBL/GenBank/DDBJ whole genome shotgun (WGS) entry which is preliminary data.</text>
</comment>
<sequence length="122" mass="14400">MYQIEEDTNVTAPMRAVYVNDDFNNRVYMFAARFEKTVKPQRSTLELQNDPEYITVYTEERYIKGTAARIIKRKTLHNIVERQCEIFRNGQCDMCFTDKQELEEGCLLAWKLTIGKGKALKY</sequence>
<keyword evidence="2" id="KW-1185">Reference proteome</keyword>
<reference evidence="1 2" key="1">
    <citation type="submission" date="2019-12" db="EMBL/GenBank/DDBJ databases">
        <title>Paenibacillus sp. nov., an endophytic bacterium isolated from the stem of Dendrobium.</title>
        <authorList>
            <person name="Zhao R."/>
        </authorList>
    </citation>
    <scope>NUCLEOTIDE SEQUENCE [LARGE SCALE GENOMIC DNA]</scope>
    <source>
        <strain evidence="1 2">HJL G12</strain>
    </source>
</reference>
<dbReference type="AlphaFoldDB" id="A0A7X3IKA7"/>
<evidence type="ECO:0000313" key="1">
    <source>
        <dbReference type="EMBL" id="MWV44926.1"/>
    </source>
</evidence>
<accession>A0A7X3IKA7</accession>
<protein>
    <submittedName>
        <fullName evidence="1">Uncharacterized protein</fullName>
    </submittedName>
</protein>
<name>A0A7X3IKA7_9BACL</name>
<gene>
    <name evidence="1" type="ORF">GRF59_14990</name>
</gene>
<dbReference type="Proteomes" id="UP000460318">
    <property type="component" value="Unassembled WGS sequence"/>
</dbReference>
<organism evidence="1 2">
    <name type="scientific">Paenibacillus dendrobii</name>
    <dbReference type="NCBI Taxonomy" id="2691084"/>
    <lineage>
        <taxon>Bacteria</taxon>
        <taxon>Bacillati</taxon>
        <taxon>Bacillota</taxon>
        <taxon>Bacilli</taxon>
        <taxon>Bacillales</taxon>
        <taxon>Paenibacillaceae</taxon>
        <taxon>Paenibacillus</taxon>
    </lineage>
</organism>
<evidence type="ECO:0000313" key="2">
    <source>
        <dbReference type="Proteomes" id="UP000460318"/>
    </source>
</evidence>
<dbReference type="RefSeq" id="WP_160498534.1">
    <property type="nucleotide sequence ID" value="NZ_WUBI01000002.1"/>
</dbReference>
<proteinExistence type="predicted"/>